<dbReference type="FunFam" id="1.10.340.30:FF:000007">
    <property type="entry name" value="Methyl-CpG-binding domain protein 4"/>
    <property type="match status" value="1"/>
</dbReference>
<dbReference type="OrthoDB" id="10265068at2759"/>
<evidence type="ECO:0000256" key="3">
    <source>
        <dbReference type="SAM" id="MobiDB-lite"/>
    </source>
</evidence>
<feature type="compositionally biased region" description="Basic and acidic residues" evidence="3">
    <location>
        <begin position="582"/>
        <end position="604"/>
    </location>
</feature>
<dbReference type="GeneID" id="109216044"/>
<dbReference type="InterPro" id="IPR011257">
    <property type="entry name" value="DNA_glycosylase"/>
</dbReference>
<comment type="caution">
    <text evidence="4">The sequence shown here is derived from an EMBL/GenBank/DDBJ whole genome shotgun (WGS) entry which is preliminary data.</text>
</comment>
<feature type="region of interest" description="Disordered" evidence="3">
    <location>
        <begin position="214"/>
        <end position="241"/>
    </location>
</feature>
<feature type="compositionally biased region" description="Basic residues" evidence="3">
    <location>
        <begin position="270"/>
        <end position="281"/>
    </location>
</feature>
<feature type="region of interest" description="Disordered" evidence="3">
    <location>
        <begin position="80"/>
        <end position="102"/>
    </location>
</feature>
<dbReference type="AlphaFoldDB" id="A0A1J6KTV5"/>
<feature type="compositionally biased region" description="Basic and acidic residues" evidence="3">
    <location>
        <begin position="228"/>
        <end position="241"/>
    </location>
</feature>
<keyword evidence="5" id="KW-1185">Reference proteome</keyword>
<dbReference type="Gramene" id="OIT25119">
    <property type="protein sequence ID" value="OIT25119"/>
    <property type="gene ID" value="A4A49_27010"/>
</dbReference>
<dbReference type="STRING" id="49451.A0A1J6KTV5"/>
<reference evidence="4" key="1">
    <citation type="submission" date="2016-11" db="EMBL/GenBank/DDBJ databases">
        <title>The genome of Nicotiana attenuata.</title>
        <authorList>
            <person name="Xu S."/>
            <person name="Brockmoeller T."/>
            <person name="Gaquerel E."/>
            <person name="Navarro A."/>
            <person name="Kuhl H."/>
            <person name="Gase K."/>
            <person name="Ling Z."/>
            <person name="Zhou W."/>
            <person name="Kreitzer C."/>
            <person name="Stanke M."/>
            <person name="Tang H."/>
            <person name="Lyons E."/>
            <person name="Pandey P."/>
            <person name="Pandey S.P."/>
            <person name="Timmermann B."/>
            <person name="Baldwin I.T."/>
        </authorList>
    </citation>
    <scope>NUCLEOTIDE SEQUENCE [LARGE SCALE GENOMIC DNA]</scope>
    <source>
        <strain evidence="4">UT</strain>
    </source>
</reference>
<dbReference type="SUPFAM" id="SSF48150">
    <property type="entry name" value="DNA-glycosylase"/>
    <property type="match status" value="1"/>
</dbReference>
<evidence type="ECO:0000256" key="1">
    <source>
        <dbReference type="ARBA" id="ARBA00004123"/>
    </source>
</evidence>
<feature type="compositionally biased region" description="Basic residues" evidence="3">
    <location>
        <begin position="89"/>
        <end position="102"/>
    </location>
</feature>
<dbReference type="GO" id="GO:0003677">
    <property type="term" value="F:DNA binding"/>
    <property type="evidence" value="ECO:0007669"/>
    <property type="project" value="InterPro"/>
</dbReference>
<dbReference type="PANTHER" id="PTHR15074:SF0">
    <property type="entry name" value="METHYL-CPG-BINDING DOMAIN PROTEIN 4-LIKE PROTEIN"/>
    <property type="match status" value="1"/>
</dbReference>
<dbReference type="Proteomes" id="UP000187609">
    <property type="component" value="Unassembled WGS sequence"/>
</dbReference>
<organism evidence="4 5">
    <name type="scientific">Nicotiana attenuata</name>
    <name type="common">Coyote tobacco</name>
    <dbReference type="NCBI Taxonomy" id="49451"/>
    <lineage>
        <taxon>Eukaryota</taxon>
        <taxon>Viridiplantae</taxon>
        <taxon>Streptophyta</taxon>
        <taxon>Embryophyta</taxon>
        <taxon>Tracheophyta</taxon>
        <taxon>Spermatophyta</taxon>
        <taxon>Magnoliopsida</taxon>
        <taxon>eudicotyledons</taxon>
        <taxon>Gunneridae</taxon>
        <taxon>Pentapetalae</taxon>
        <taxon>asterids</taxon>
        <taxon>lamiids</taxon>
        <taxon>Solanales</taxon>
        <taxon>Solanaceae</taxon>
        <taxon>Nicotianoideae</taxon>
        <taxon>Nicotianeae</taxon>
        <taxon>Nicotiana</taxon>
    </lineage>
</organism>
<accession>A0A1J6KTV5</accession>
<dbReference type="GO" id="GO:0006281">
    <property type="term" value="P:DNA repair"/>
    <property type="evidence" value="ECO:0007669"/>
    <property type="project" value="InterPro"/>
</dbReference>
<sequence>MEPTESVCAISGQTVEVRNRKTINDEKLGMAFSLNQSCDGFSNTTAKKRRKGRRKKNRALSCDNNVSTEAKISNDDMQDVCMDGEHNNNGKKRRKARRKRNRALSCDNYVSTEAKPSNDNMQDVCIYGISNDVMQDICMDMEQNNKGKKRRKMKRKKQRENYCDIKGPEEEAKMASCSPHFKNVPDCEENVSSKSVKATSDLYIKSEGLATLEMDQRSNKRKRSTNAKRADDEKGPDCEENKSVEAINSDLCVKPIKTECVDVTLEMHRKSNKRKKKRNVKRGISDAKAGSELGSTYETDANPDEREMDVNPVLNGPPNTNWEEMTSKDINEKDIKQSGDLDEGCITVALLPVNRGDNVVANSIDDLFSQFAYKGGNFSSVKTRTKDDKNALESQVCSPFSHRMKTIQKASISGSMTGTECHLSLLGKEGSVPCISQNLMDETMTETKRVCVSNCDKVNDVCVEQKVRVVSPYFVSSENIETEIKKGRSLKRVTKRNGKRNKKSEAKVRVISPYFVNSEVGEEIKVGKDRPNSPSKSCITGKKVSPYFLNAHRKKANAVISMVGGGTDSKNPKPCLSENGETEMKKGKTLKRVREKDEKTDKKSQAKVRVVSPYFANSEVGEEIKVGKDGPNSPSKKCVTGRKISPYFHNAHCEKENAVISTVGGGTDSKKRKNYLSAAQKRDKAYLRRTEDNTWVPPRSHFSLLQEDHAHDPWRVLVICMLLNCTTGLQVRRVLSELFTLCPNAMAATEVAPEDIEKLIQPLGIYRKRTRMIQRLSQEYLGEGWTHVTQLHGIGKYAADAYAIFCTGKWDQVTPDDHMLNKYWDFLHELYGYGSA</sequence>
<dbReference type="OMA" id="YWDFLHE"/>
<feature type="region of interest" description="Disordered" evidence="3">
    <location>
        <begin position="268"/>
        <end position="324"/>
    </location>
</feature>
<dbReference type="GO" id="GO:0003824">
    <property type="term" value="F:catalytic activity"/>
    <property type="evidence" value="ECO:0007669"/>
    <property type="project" value="InterPro"/>
</dbReference>
<proteinExistence type="predicted"/>
<feature type="region of interest" description="Disordered" evidence="3">
    <location>
        <begin position="562"/>
        <end position="605"/>
    </location>
</feature>
<gene>
    <name evidence="4" type="primary">MBD4L</name>
    <name evidence="4" type="ORF">A4A49_27010</name>
</gene>
<dbReference type="KEGG" id="nau:109216044"/>
<dbReference type="EMBL" id="MJEQ01003090">
    <property type="protein sequence ID" value="OIT25119.1"/>
    <property type="molecule type" value="Genomic_DNA"/>
</dbReference>
<dbReference type="SMR" id="A0A1J6KTV5"/>
<keyword evidence="2" id="KW-0539">Nucleus</keyword>
<dbReference type="GO" id="GO:0005634">
    <property type="term" value="C:nucleus"/>
    <property type="evidence" value="ECO:0007669"/>
    <property type="project" value="UniProtKB-SubCell"/>
</dbReference>
<evidence type="ECO:0000256" key="2">
    <source>
        <dbReference type="ARBA" id="ARBA00023242"/>
    </source>
</evidence>
<comment type="subcellular location">
    <subcellularLocation>
        <location evidence="1">Nucleus</location>
    </subcellularLocation>
</comment>
<dbReference type="InterPro" id="IPR045138">
    <property type="entry name" value="MeCP2/MBD4"/>
</dbReference>
<name>A0A1J6KTV5_NICAT</name>
<protein>
    <submittedName>
        <fullName evidence="4">Methyl-cpg-binding domain protein 4-like protein</fullName>
    </submittedName>
</protein>
<dbReference type="PANTHER" id="PTHR15074">
    <property type="entry name" value="METHYL-CPG-BINDING PROTEIN"/>
    <property type="match status" value="1"/>
</dbReference>
<evidence type="ECO:0000313" key="5">
    <source>
        <dbReference type="Proteomes" id="UP000187609"/>
    </source>
</evidence>
<evidence type="ECO:0000313" key="4">
    <source>
        <dbReference type="EMBL" id="OIT25119.1"/>
    </source>
</evidence>
<dbReference type="Gene3D" id="1.10.340.30">
    <property type="entry name" value="Hypothetical protein, domain 2"/>
    <property type="match status" value="1"/>
</dbReference>